<sequence>MSKTFNIYCDESSHLENDHKQFMVLGSVSSAYNQVKRHHERIKELKKKHRFYAEIKWSNVSSSQYEFYKELLEYFFDTDLKFRAVMVNKHQIRNEDYGQSYDDFYYKMYYQLLNHKINSTYFYNVYLDIKDTLSAYKVNKLKEILNTKYGVFRNVQNIRSHESILLQLADVISGLLSYHHNDADKKVKAKTDLIKLVQKHCDHDLNGSSPYGEEKVNLFFIDLK</sequence>
<accession>A0AAN5AQ67</accession>
<dbReference type="Proteomes" id="UP001310022">
    <property type="component" value="Unassembled WGS sequence"/>
</dbReference>
<evidence type="ECO:0000313" key="2">
    <source>
        <dbReference type="Proteomes" id="UP001310022"/>
    </source>
</evidence>
<dbReference type="RefSeq" id="WP_338240057.1">
    <property type="nucleotide sequence ID" value="NZ_BQKE01000009.1"/>
</dbReference>
<dbReference type="InterPro" id="IPR024524">
    <property type="entry name" value="DUF3800"/>
</dbReference>
<name>A0AAN5AQ67_9BACT</name>
<organism evidence="1 2">
    <name type="scientific">Persicobacter diffluens</name>
    <dbReference type="NCBI Taxonomy" id="981"/>
    <lineage>
        <taxon>Bacteria</taxon>
        <taxon>Pseudomonadati</taxon>
        <taxon>Bacteroidota</taxon>
        <taxon>Cytophagia</taxon>
        <taxon>Cytophagales</taxon>
        <taxon>Persicobacteraceae</taxon>
        <taxon>Persicobacter</taxon>
    </lineage>
</organism>
<evidence type="ECO:0008006" key="3">
    <source>
        <dbReference type="Google" id="ProtNLM"/>
    </source>
</evidence>
<comment type="caution">
    <text evidence="1">The sequence shown here is derived from an EMBL/GenBank/DDBJ whole genome shotgun (WGS) entry which is preliminary data.</text>
</comment>
<keyword evidence="2" id="KW-1185">Reference proteome</keyword>
<gene>
    <name evidence="1" type="primary">rflA</name>
    <name evidence="1" type="ORF">PEDI_55430</name>
</gene>
<dbReference type="EMBL" id="BQKE01000009">
    <property type="protein sequence ID" value="GJM64991.1"/>
    <property type="molecule type" value="Genomic_DNA"/>
</dbReference>
<reference evidence="1 2" key="1">
    <citation type="submission" date="2021-12" db="EMBL/GenBank/DDBJ databases">
        <title>Genome sequencing of bacteria with rrn-lacking chromosome and rrn-plasmid.</title>
        <authorList>
            <person name="Anda M."/>
            <person name="Iwasaki W."/>
        </authorList>
    </citation>
    <scope>NUCLEOTIDE SEQUENCE [LARGE SCALE GENOMIC DNA]</scope>
    <source>
        <strain evidence="1 2">NBRC 15940</strain>
    </source>
</reference>
<protein>
    <recommendedName>
        <fullName evidence="3">DUF3800 domain-containing protein</fullName>
    </recommendedName>
</protein>
<evidence type="ECO:0000313" key="1">
    <source>
        <dbReference type="EMBL" id="GJM64991.1"/>
    </source>
</evidence>
<dbReference type="Pfam" id="PF12686">
    <property type="entry name" value="DUF3800"/>
    <property type="match status" value="1"/>
</dbReference>
<dbReference type="AlphaFoldDB" id="A0AAN5AQ67"/>
<proteinExistence type="predicted"/>